<dbReference type="Proteomes" id="UP000641803">
    <property type="component" value="Unassembled WGS sequence"/>
</dbReference>
<feature type="transmembrane region" description="Helical" evidence="8">
    <location>
        <begin position="288"/>
        <end position="313"/>
    </location>
</feature>
<dbReference type="EMBL" id="JACSQQ010000040">
    <property type="protein sequence ID" value="MBD7952117.1"/>
    <property type="molecule type" value="Genomic_DNA"/>
</dbReference>
<feature type="transmembrane region" description="Helical" evidence="8">
    <location>
        <begin position="93"/>
        <end position="116"/>
    </location>
</feature>
<feature type="transmembrane region" description="Helical" evidence="8">
    <location>
        <begin position="190"/>
        <end position="215"/>
    </location>
</feature>
<sequence>MSRSPEAPARAVLRRRILGLALPICAALVVGAAAQSVIAALLGHMGDDALYVRSVFIPVAFLVLALQEGLDISTQVGFARLRGAQDVARTRRTLGAFVRTGALVFAVTALVIAVTAPWLASLLDVPAEQRAQFVEFARWMAVASALTVPTTIAAAALRGWGRPGLSAILSVLAAVIQVGGVWLVGEVGGLGVMSVPLATAASAVIGTAAASILLLREGLARGPRPASPTGVTAGETGEPGPTSSGVDVRGLLLGIGVPVGLSYLLLTVTNFVTVWILSSSGSSVVAGYGAAATVQTVLIVPAIGLAAAVGVVMNQQWGMGDLGLLPRTLRVGTTIVVGVYVTTGLLAFLTAPLVARLMAADPRVVEETELYLRVVGPSLAGLGIVLFLLTLLEQLGHGPVAVALNVAYAAVSLGIGGILARQGGGPEALYLVIACSNAVGVLVVLPLTSHLVRRKAAEVPASPAGAEVEPTDVDRTIESGIDR</sequence>
<evidence type="ECO:0000256" key="6">
    <source>
        <dbReference type="ARBA" id="ARBA00023136"/>
    </source>
</evidence>
<evidence type="ECO:0000256" key="3">
    <source>
        <dbReference type="ARBA" id="ARBA00022475"/>
    </source>
</evidence>
<organism evidence="9 10">
    <name type="scientific">Oerskovia rustica</name>
    <dbReference type="NCBI Taxonomy" id="2762237"/>
    <lineage>
        <taxon>Bacteria</taxon>
        <taxon>Bacillati</taxon>
        <taxon>Actinomycetota</taxon>
        <taxon>Actinomycetes</taxon>
        <taxon>Micrococcales</taxon>
        <taxon>Cellulomonadaceae</taxon>
        <taxon>Oerskovia</taxon>
    </lineage>
</organism>
<evidence type="ECO:0000256" key="2">
    <source>
        <dbReference type="ARBA" id="ARBA00022448"/>
    </source>
</evidence>
<keyword evidence="4 8" id="KW-0812">Transmembrane</keyword>
<dbReference type="Pfam" id="PF01554">
    <property type="entry name" value="MatE"/>
    <property type="match status" value="2"/>
</dbReference>
<accession>A0ABR8RXL9</accession>
<feature type="transmembrane region" description="Helical" evidence="8">
    <location>
        <begin position="50"/>
        <end position="72"/>
    </location>
</feature>
<keyword evidence="2" id="KW-0813">Transport</keyword>
<evidence type="ECO:0000256" key="8">
    <source>
        <dbReference type="SAM" id="Phobius"/>
    </source>
</evidence>
<feature type="compositionally biased region" description="Basic and acidic residues" evidence="7">
    <location>
        <begin position="472"/>
        <end position="483"/>
    </location>
</feature>
<comment type="caution">
    <text evidence="9">The sequence shown here is derived from an EMBL/GenBank/DDBJ whole genome shotgun (WGS) entry which is preliminary data.</text>
</comment>
<dbReference type="PANTHER" id="PTHR43549">
    <property type="entry name" value="MULTIDRUG RESISTANCE PROTEIN YPNP-RELATED"/>
    <property type="match status" value="1"/>
</dbReference>
<keyword evidence="5 8" id="KW-1133">Transmembrane helix</keyword>
<feature type="transmembrane region" description="Helical" evidence="8">
    <location>
        <begin position="136"/>
        <end position="157"/>
    </location>
</feature>
<comment type="subcellular location">
    <subcellularLocation>
        <location evidence="1">Cell membrane</location>
        <topology evidence="1">Multi-pass membrane protein</topology>
    </subcellularLocation>
</comment>
<feature type="region of interest" description="Disordered" evidence="7">
    <location>
        <begin position="463"/>
        <end position="483"/>
    </location>
</feature>
<feature type="transmembrane region" description="Helical" evidence="8">
    <location>
        <begin position="428"/>
        <end position="447"/>
    </location>
</feature>
<name>A0ABR8RXL9_9CELL</name>
<reference evidence="9 10" key="1">
    <citation type="submission" date="2020-08" db="EMBL/GenBank/DDBJ databases">
        <title>A Genomic Blueprint of the Chicken Gut Microbiome.</title>
        <authorList>
            <person name="Gilroy R."/>
            <person name="Ravi A."/>
            <person name="Getino M."/>
            <person name="Pursley I."/>
            <person name="Horton D.L."/>
            <person name="Alikhan N.-F."/>
            <person name="Baker D."/>
            <person name="Gharbi K."/>
            <person name="Hall N."/>
            <person name="Watson M."/>
            <person name="Adriaenssens E.M."/>
            <person name="Foster-Nyarko E."/>
            <person name="Jarju S."/>
            <person name="Secka A."/>
            <person name="Antonio M."/>
            <person name="Oren A."/>
            <person name="Chaudhuri R."/>
            <person name="La Ragione R.M."/>
            <person name="Hildebrand F."/>
            <person name="Pallen M.J."/>
        </authorList>
    </citation>
    <scope>NUCLEOTIDE SEQUENCE [LARGE SCALE GENOMIC DNA]</scope>
    <source>
        <strain evidence="9 10">Sa4CUA1</strain>
    </source>
</reference>
<feature type="transmembrane region" description="Helical" evidence="8">
    <location>
        <begin position="370"/>
        <end position="392"/>
    </location>
</feature>
<evidence type="ECO:0000313" key="10">
    <source>
        <dbReference type="Proteomes" id="UP000641803"/>
    </source>
</evidence>
<protein>
    <submittedName>
        <fullName evidence="9">MATE family efflux transporter</fullName>
    </submittedName>
</protein>
<feature type="transmembrane region" description="Helical" evidence="8">
    <location>
        <begin position="164"/>
        <end position="184"/>
    </location>
</feature>
<keyword evidence="6 8" id="KW-0472">Membrane</keyword>
<feature type="region of interest" description="Disordered" evidence="7">
    <location>
        <begin position="222"/>
        <end position="243"/>
    </location>
</feature>
<evidence type="ECO:0000256" key="7">
    <source>
        <dbReference type="SAM" id="MobiDB-lite"/>
    </source>
</evidence>
<keyword evidence="3" id="KW-1003">Cell membrane</keyword>
<evidence type="ECO:0000256" key="5">
    <source>
        <dbReference type="ARBA" id="ARBA00022989"/>
    </source>
</evidence>
<keyword evidence="10" id="KW-1185">Reference proteome</keyword>
<proteinExistence type="predicted"/>
<dbReference type="RefSeq" id="WP_191797623.1">
    <property type="nucleotide sequence ID" value="NZ_JACSQQ010000040.1"/>
</dbReference>
<feature type="transmembrane region" description="Helical" evidence="8">
    <location>
        <begin position="251"/>
        <end position="276"/>
    </location>
</feature>
<dbReference type="PANTHER" id="PTHR43549:SF3">
    <property type="entry name" value="MULTIDRUG RESISTANCE PROTEIN YPNP-RELATED"/>
    <property type="match status" value="1"/>
</dbReference>
<dbReference type="InterPro" id="IPR002528">
    <property type="entry name" value="MATE_fam"/>
</dbReference>
<evidence type="ECO:0000256" key="4">
    <source>
        <dbReference type="ARBA" id="ARBA00022692"/>
    </source>
</evidence>
<feature type="transmembrane region" description="Helical" evidence="8">
    <location>
        <begin position="399"/>
        <end position="422"/>
    </location>
</feature>
<dbReference type="InterPro" id="IPR052031">
    <property type="entry name" value="Membrane_Transporter-Flippase"/>
</dbReference>
<evidence type="ECO:0000313" key="9">
    <source>
        <dbReference type="EMBL" id="MBD7952117.1"/>
    </source>
</evidence>
<evidence type="ECO:0000256" key="1">
    <source>
        <dbReference type="ARBA" id="ARBA00004651"/>
    </source>
</evidence>
<gene>
    <name evidence="9" type="ORF">H9652_17070</name>
</gene>
<feature type="transmembrane region" description="Helical" evidence="8">
    <location>
        <begin position="334"/>
        <end position="358"/>
    </location>
</feature>